<reference evidence="2 3" key="1">
    <citation type="journal article" date="2011" name="J. Bacteriol.">
        <title>Complete genome sequence of Burkholderia rhizoxinica, an endosymbiont of Rhizopus microsporus.</title>
        <authorList>
            <person name="Lackner G."/>
            <person name="Moebius N."/>
            <person name="Partida-Martinez L."/>
            <person name="Hertweck C."/>
        </authorList>
    </citation>
    <scope>NUCLEOTIDE SEQUENCE [LARGE SCALE GENOMIC DNA]</scope>
    <source>
        <strain evidence="3">DSM 19002 / CIP 109453 / HKI 454</strain>
        <plasmid evidence="2 3">pBRH01</plasmid>
    </source>
</reference>
<dbReference type="AlphaFoldDB" id="E5AUW3"/>
<organism evidence="2 3">
    <name type="scientific">Mycetohabitans rhizoxinica (strain DSM 19002 / CIP 109453 / HKI 454)</name>
    <name type="common">Paraburkholderia rhizoxinica</name>
    <dbReference type="NCBI Taxonomy" id="882378"/>
    <lineage>
        <taxon>Bacteria</taxon>
        <taxon>Pseudomonadati</taxon>
        <taxon>Pseudomonadota</taxon>
        <taxon>Betaproteobacteria</taxon>
        <taxon>Burkholderiales</taxon>
        <taxon>Burkholderiaceae</taxon>
        <taxon>Mycetohabitans</taxon>
    </lineage>
</organism>
<dbReference type="EMBL" id="FR687360">
    <property type="protein sequence ID" value="CBW76887.1"/>
    <property type="molecule type" value="Genomic_DNA"/>
</dbReference>
<proteinExistence type="predicted"/>
<dbReference type="HOGENOM" id="CLU_030001_0_0_4"/>
<keyword evidence="2" id="KW-0614">Plasmid</keyword>
<name>E5AUW3_MYCRK</name>
<dbReference type="PROSITE" id="PS50181">
    <property type="entry name" value="FBOX"/>
    <property type="match status" value="1"/>
</dbReference>
<evidence type="ECO:0000313" key="2">
    <source>
        <dbReference type="EMBL" id="CBW76887.1"/>
    </source>
</evidence>
<evidence type="ECO:0000313" key="3">
    <source>
        <dbReference type="Proteomes" id="UP000007437"/>
    </source>
</evidence>
<gene>
    <name evidence="2" type="ordered locus">RBRH_00238</name>
</gene>
<dbReference type="Proteomes" id="UP000007437">
    <property type="component" value="Plasmid pBRH01"/>
</dbReference>
<dbReference type="KEGG" id="brh:RBRH_00238"/>
<accession>E5AUW3</accession>
<dbReference type="InterPro" id="IPR001810">
    <property type="entry name" value="F-box_dom"/>
</dbReference>
<protein>
    <recommendedName>
        <fullName evidence="1">F-box domain-containing protein</fullName>
    </recommendedName>
</protein>
<feature type="domain" description="F-box" evidence="1">
    <location>
        <begin position="194"/>
        <end position="241"/>
    </location>
</feature>
<evidence type="ECO:0000259" key="1">
    <source>
        <dbReference type="PROSITE" id="PS50181"/>
    </source>
</evidence>
<geneLocation type="plasmid" evidence="2 3">
    <name>pBRH01</name>
</geneLocation>
<sequence>MPSAGVKVIKCGELIFGDRSSGIRRQLRHRASSPPTLATSLCAHAAATHVCAASGALPSPRRLLVIGPGHGVAHPRQQAAHRALCSTTRRAKSADCGDPAALADNGLSAKNLGIAAHNYVHPPAFSYLTAQHRFVLRVFNLLLNLRMDFDLNAALNNHQAYICALEACPQPAASAPPSLKPPSSALANTSASRPATYHDLPAKILQQVADHMPFDDIGNLSTVNSQTYHALQEKRLSWLCRKRISHAGALDRTSVQQVLTEIERIGADSVRAELLQALWQRARRQYKVKPEIFIAIFQAAGRVPKQGLQVQKYMIGTLPGIPIQYQRNLYRFVYADAERRAPEQASTWGAIASMLPIYGYTPPSNLWLDAPQIESEYRALLSRLPALDASGQAELITALADVLGAFSLSFPSAQYHAYRYDIASATIIEWYETLFQWMQRLPASYRGAPIGALADRVSMLPEAHRPVHVAHLRHLTLSLPDHQLGSALRYLPGALVRAVPPEQHAHEISLLEPALERVPLAQRELAALGLLEATSQLDDALLKQVWQRAMRLLDGSNGPDIAETFYDIHLRIGLTLNNQQWESAKTEMKAFFKRNRFDQVTRDEMLNSRNYCWFHMYQTL</sequence>